<reference evidence="1 2" key="1">
    <citation type="submission" date="2019-03" db="EMBL/GenBank/DDBJ databases">
        <title>Genomic Encyclopedia of Archaeal and Bacterial Type Strains, Phase II (KMG-II): from individual species to whole genera.</title>
        <authorList>
            <person name="Goeker M."/>
        </authorList>
    </citation>
    <scope>NUCLEOTIDE SEQUENCE [LARGE SCALE GENOMIC DNA]</scope>
    <source>
        <strain evidence="1 2">DSM 19034</strain>
    </source>
</reference>
<keyword evidence="2" id="KW-1185">Reference proteome</keyword>
<evidence type="ECO:0000313" key="1">
    <source>
        <dbReference type="EMBL" id="TDO24563.1"/>
    </source>
</evidence>
<evidence type="ECO:0000313" key="2">
    <source>
        <dbReference type="Proteomes" id="UP000295499"/>
    </source>
</evidence>
<dbReference type="EMBL" id="SNWM01000001">
    <property type="protein sequence ID" value="TDO24563.1"/>
    <property type="molecule type" value="Genomic_DNA"/>
</dbReference>
<proteinExistence type="predicted"/>
<sequence>MKNTNNLSLSQEPQIRFPLCQMITGNSPTHENGLLKKEHFGIFLENLHQGSTIKTHATDQYRSATHGLGSTLELDYLLAISG</sequence>
<protein>
    <submittedName>
        <fullName evidence="1">Uncharacterized protein</fullName>
    </submittedName>
</protein>
<accession>A0A4R6IQJ4</accession>
<gene>
    <name evidence="1" type="ORF">CLV32_0852</name>
</gene>
<name>A0A4R6IQJ4_9SPHI</name>
<dbReference type="AlphaFoldDB" id="A0A4R6IQJ4"/>
<organism evidence="1 2">
    <name type="scientific">Pedobacter duraquae</name>
    <dbReference type="NCBI Taxonomy" id="425511"/>
    <lineage>
        <taxon>Bacteria</taxon>
        <taxon>Pseudomonadati</taxon>
        <taxon>Bacteroidota</taxon>
        <taxon>Sphingobacteriia</taxon>
        <taxon>Sphingobacteriales</taxon>
        <taxon>Sphingobacteriaceae</taxon>
        <taxon>Pedobacter</taxon>
    </lineage>
</organism>
<comment type="caution">
    <text evidence="1">The sequence shown here is derived from an EMBL/GenBank/DDBJ whole genome shotgun (WGS) entry which is preliminary data.</text>
</comment>
<dbReference type="Proteomes" id="UP000295499">
    <property type="component" value="Unassembled WGS sequence"/>
</dbReference>